<proteinExistence type="predicted"/>
<feature type="transmembrane region" description="Helical" evidence="3">
    <location>
        <begin position="90"/>
        <end position="113"/>
    </location>
</feature>
<keyword evidence="3" id="KW-1133">Transmembrane helix</keyword>
<evidence type="ECO:0000256" key="2">
    <source>
        <dbReference type="ARBA" id="ARBA00023136"/>
    </source>
</evidence>
<comment type="subcellular location">
    <subcellularLocation>
        <location evidence="1">Membrane</location>
    </subcellularLocation>
</comment>
<dbReference type="Proteomes" id="UP001454036">
    <property type="component" value="Unassembled WGS sequence"/>
</dbReference>
<evidence type="ECO:0008006" key="6">
    <source>
        <dbReference type="Google" id="ProtNLM"/>
    </source>
</evidence>
<evidence type="ECO:0000256" key="1">
    <source>
        <dbReference type="ARBA" id="ARBA00004370"/>
    </source>
</evidence>
<dbReference type="PANTHER" id="PTHR31234">
    <property type="entry name" value="LATE EMBRYOGENESIS ABUNDANT (LEA) HYDROXYPROLINE-RICH GLYCOPROTEIN FAMILY"/>
    <property type="match status" value="1"/>
</dbReference>
<keyword evidence="5" id="KW-1185">Reference proteome</keyword>
<dbReference type="InterPro" id="IPR044839">
    <property type="entry name" value="NDR1-like"/>
</dbReference>
<dbReference type="PANTHER" id="PTHR31234:SF35">
    <property type="entry name" value="LATE EMBRYOGENESIS ABUNDANT (LEA) HYDROXYPROLINE-RICH GLYCOPROTEIN FAMILY"/>
    <property type="match status" value="1"/>
</dbReference>
<protein>
    <recommendedName>
        <fullName evidence="6">Late embryogenesis abundant protein LEA-2 subgroup domain-containing protein</fullName>
    </recommendedName>
</protein>
<keyword evidence="3" id="KW-0812">Transmembrane</keyword>
<accession>A0AAV3RK36</accession>
<evidence type="ECO:0000256" key="3">
    <source>
        <dbReference type="SAM" id="Phobius"/>
    </source>
</evidence>
<comment type="caution">
    <text evidence="4">The sequence shown here is derived from an EMBL/GenBank/DDBJ whole genome shotgun (WGS) entry which is preliminary data.</text>
</comment>
<keyword evidence="2 3" id="KW-0472">Membrane</keyword>
<reference evidence="4 5" key="1">
    <citation type="submission" date="2024-01" db="EMBL/GenBank/DDBJ databases">
        <title>The complete chloroplast genome sequence of Lithospermum erythrorhizon: insights into the phylogenetic relationship among Boraginaceae species and the maternal lineages of purple gromwells.</title>
        <authorList>
            <person name="Okada T."/>
            <person name="Watanabe K."/>
        </authorList>
    </citation>
    <scope>NUCLEOTIDE SEQUENCE [LARGE SCALE GENOMIC DNA]</scope>
</reference>
<evidence type="ECO:0000313" key="5">
    <source>
        <dbReference type="Proteomes" id="UP001454036"/>
    </source>
</evidence>
<dbReference type="EMBL" id="BAABME010009512">
    <property type="protein sequence ID" value="GAA0175292.1"/>
    <property type="molecule type" value="Genomic_DNA"/>
</dbReference>
<dbReference type="AlphaFoldDB" id="A0AAV3RK36"/>
<evidence type="ECO:0000313" key="4">
    <source>
        <dbReference type="EMBL" id="GAA0175292.1"/>
    </source>
</evidence>
<gene>
    <name evidence="4" type="ORF">LIER_28491</name>
</gene>
<dbReference type="GO" id="GO:0098542">
    <property type="term" value="P:defense response to other organism"/>
    <property type="evidence" value="ECO:0007669"/>
    <property type="project" value="InterPro"/>
</dbReference>
<organism evidence="4 5">
    <name type="scientific">Lithospermum erythrorhizon</name>
    <name type="common">Purple gromwell</name>
    <name type="synonym">Lithospermum officinale var. erythrorhizon</name>
    <dbReference type="NCBI Taxonomy" id="34254"/>
    <lineage>
        <taxon>Eukaryota</taxon>
        <taxon>Viridiplantae</taxon>
        <taxon>Streptophyta</taxon>
        <taxon>Embryophyta</taxon>
        <taxon>Tracheophyta</taxon>
        <taxon>Spermatophyta</taxon>
        <taxon>Magnoliopsida</taxon>
        <taxon>eudicotyledons</taxon>
        <taxon>Gunneridae</taxon>
        <taxon>Pentapetalae</taxon>
        <taxon>asterids</taxon>
        <taxon>lamiids</taxon>
        <taxon>Boraginales</taxon>
        <taxon>Boraginaceae</taxon>
        <taxon>Boraginoideae</taxon>
        <taxon>Lithospermeae</taxon>
        <taxon>Lithospermum</taxon>
    </lineage>
</organism>
<dbReference type="GO" id="GO:0005886">
    <property type="term" value="C:plasma membrane"/>
    <property type="evidence" value="ECO:0007669"/>
    <property type="project" value="TreeGrafter"/>
</dbReference>
<name>A0AAV3RK36_LITER</name>
<sequence length="275" mass="30978">MASQPEVDDKPFVPPPIGYPTSGYPSPYNEFPEQYQHHVAGYPTGPSYHHFPHQHSMPGQVPPSGSAYYMASKIAYPHTEKKKGCSFPKIMICLVVVLVICTTLMSLLLWAIFGSHGPKFEVEAFSVPMFDINDTSLRASWAANVTVTNPNEKLTLSFGHIESRLVYKEFLLDTSIVEPVNVDKNDQGSMISKFAVPSPDYDSNKVFCLRSINEDYAKGSIFFNVRFEMEAMMSSGDVWRRQTTLTVLCEYLEVQFEKGGVGKWNSNKRDCYLTN</sequence>